<evidence type="ECO:0000256" key="6">
    <source>
        <dbReference type="ARBA" id="ARBA00023136"/>
    </source>
</evidence>
<proteinExistence type="inferred from homology"/>
<dbReference type="PANTHER" id="PTHR23513">
    <property type="entry name" value="INTEGRAL MEMBRANE EFFLUX PROTEIN-RELATED"/>
    <property type="match status" value="1"/>
</dbReference>
<dbReference type="Proteomes" id="UP001206483">
    <property type="component" value="Unassembled WGS sequence"/>
</dbReference>
<feature type="domain" description="Major facilitator superfamily (MFS) profile" evidence="11">
    <location>
        <begin position="244"/>
        <end position="441"/>
    </location>
</feature>
<comment type="caution">
    <text evidence="12">The sequence shown here is derived from an EMBL/GenBank/DDBJ whole genome shotgun (WGS) entry which is preliminary data.</text>
</comment>
<evidence type="ECO:0000256" key="5">
    <source>
        <dbReference type="ARBA" id="ARBA00022989"/>
    </source>
</evidence>
<keyword evidence="2" id="KW-0813">Transport</keyword>
<dbReference type="PROSITE" id="PS50850">
    <property type="entry name" value="MFS"/>
    <property type="match status" value="1"/>
</dbReference>
<accession>A0ABT1J200</accession>
<reference evidence="12 13" key="1">
    <citation type="submission" date="2022-06" db="EMBL/GenBank/DDBJ databases">
        <title>Sequencing the genomes of 1000 actinobacteria strains.</title>
        <authorList>
            <person name="Klenk H.-P."/>
        </authorList>
    </citation>
    <scope>NUCLEOTIDE SEQUENCE [LARGE SCALE GENOMIC DNA]</scope>
    <source>
        <strain evidence="12 13">DSM 41656</strain>
    </source>
</reference>
<dbReference type="RefSeq" id="WP_253800062.1">
    <property type="nucleotide sequence ID" value="NZ_BAAAUB010000009.1"/>
</dbReference>
<keyword evidence="4 10" id="KW-0812">Transmembrane</keyword>
<evidence type="ECO:0000256" key="10">
    <source>
        <dbReference type="SAM" id="Phobius"/>
    </source>
</evidence>
<feature type="transmembrane region" description="Helical" evidence="10">
    <location>
        <begin position="64"/>
        <end position="83"/>
    </location>
</feature>
<evidence type="ECO:0000313" key="12">
    <source>
        <dbReference type="EMBL" id="MCP2311455.1"/>
    </source>
</evidence>
<dbReference type="EMBL" id="JAMZDX010000004">
    <property type="protein sequence ID" value="MCP2311455.1"/>
    <property type="molecule type" value="Genomic_DNA"/>
</dbReference>
<evidence type="ECO:0000256" key="9">
    <source>
        <dbReference type="SAM" id="MobiDB-lite"/>
    </source>
</evidence>
<evidence type="ECO:0000313" key="13">
    <source>
        <dbReference type="Proteomes" id="UP001206483"/>
    </source>
</evidence>
<evidence type="ECO:0000256" key="1">
    <source>
        <dbReference type="ARBA" id="ARBA00004429"/>
    </source>
</evidence>
<dbReference type="InterPro" id="IPR011701">
    <property type="entry name" value="MFS"/>
</dbReference>
<comment type="similarity">
    <text evidence="7">Belongs to the major facilitator superfamily. Drug:H(+) antiporter-3 (DHA3) (TC 2.A.1.21) family.</text>
</comment>
<keyword evidence="13" id="KW-1185">Reference proteome</keyword>
<comment type="subcellular location">
    <subcellularLocation>
        <location evidence="1">Cell inner membrane</location>
        <topology evidence="1">Multi-pass membrane protein</topology>
    </subcellularLocation>
</comment>
<feature type="transmembrane region" description="Helical" evidence="10">
    <location>
        <begin position="187"/>
        <end position="207"/>
    </location>
</feature>
<feature type="transmembrane region" description="Helical" evidence="10">
    <location>
        <begin position="27"/>
        <end position="52"/>
    </location>
</feature>
<keyword evidence="5 10" id="KW-1133">Transmembrane helix</keyword>
<feature type="transmembrane region" description="Helical" evidence="10">
    <location>
        <begin position="310"/>
        <end position="329"/>
    </location>
</feature>
<dbReference type="Pfam" id="PF07690">
    <property type="entry name" value="MFS_1"/>
    <property type="match status" value="1"/>
</dbReference>
<feature type="transmembrane region" description="Helical" evidence="10">
    <location>
        <begin position="237"/>
        <end position="257"/>
    </location>
</feature>
<dbReference type="Gene3D" id="1.20.1250.20">
    <property type="entry name" value="MFS general substrate transporter like domains"/>
    <property type="match status" value="1"/>
</dbReference>
<dbReference type="CDD" id="cd06173">
    <property type="entry name" value="MFS_MefA_like"/>
    <property type="match status" value="1"/>
</dbReference>
<protein>
    <recommendedName>
        <fullName evidence="8">Multidrug efflux pump Tap</fullName>
    </recommendedName>
</protein>
<evidence type="ECO:0000256" key="8">
    <source>
        <dbReference type="ARBA" id="ARBA00040914"/>
    </source>
</evidence>
<dbReference type="InterPro" id="IPR020846">
    <property type="entry name" value="MFS_dom"/>
</dbReference>
<dbReference type="SUPFAM" id="SSF103473">
    <property type="entry name" value="MFS general substrate transporter"/>
    <property type="match status" value="1"/>
</dbReference>
<evidence type="ECO:0000256" key="2">
    <source>
        <dbReference type="ARBA" id="ARBA00022448"/>
    </source>
</evidence>
<gene>
    <name evidence="12" type="ORF">FHR36_004618</name>
</gene>
<organism evidence="12 13">
    <name type="scientific">Kitasatospora paracochleata</name>
    <dbReference type="NCBI Taxonomy" id="58354"/>
    <lineage>
        <taxon>Bacteria</taxon>
        <taxon>Bacillati</taxon>
        <taxon>Actinomycetota</taxon>
        <taxon>Actinomycetes</taxon>
        <taxon>Kitasatosporales</taxon>
        <taxon>Streptomycetaceae</taxon>
        <taxon>Kitasatospora</taxon>
    </lineage>
</organism>
<evidence type="ECO:0000256" key="4">
    <source>
        <dbReference type="ARBA" id="ARBA00022692"/>
    </source>
</evidence>
<feature type="transmembrane region" description="Helical" evidence="10">
    <location>
        <begin position="95"/>
        <end position="115"/>
    </location>
</feature>
<dbReference type="PANTHER" id="PTHR23513:SF9">
    <property type="entry name" value="ENTEROBACTIN EXPORTER ENTS"/>
    <property type="match status" value="1"/>
</dbReference>
<dbReference type="InterPro" id="IPR036259">
    <property type="entry name" value="MFS_trans_sf"/>
</dbReference>
<feature type="transmembrane region" description="Helical" evidence="10">
    <location>
        <begin position="370"/>
        <end position="392"/>
    </location>
</feature>
<feature type="transmembrane region" description="Helical" evidence="10">
    <location>
        <begin position="335"/>
        <end position="358"/>
    </location>
</feature>
<keyword evidence="3" id="KW-1003">Cell membrane</keyword>
<sequence>MTATVPAPTDAGAGAGESGTAPDRRPLVALLTANLVSITGNALSAIGVPWFVLETTHSASRAGLVAFCGLLPLAVSALAGGPLVDRLGRLRASVLSDAVCGTAIGLIPLLHWAGVLRFWQLCVLMAVNGLFRAPGETARQVLTPDLADRAGVPLARAMSLYTGASRGARLFGASTAGVLIAVFGAEWVLGLDTVTFGVSALLVALGLRRVPAARPRRDAAPAGFATYRAELREGLDFLLGQRLLLAVTLVLMVTNGLDQAWSAVLLPVHAARDLGGSVDLGLLAGLFSAGALAGSLLYAAWGDRLPRRTLYACCLILSGCPRMLVAAFAPGLLPLGVTLAVAGLAAGILNPIVSTVLYESVPDALRSRVTGVLAAGVLMATPLGALVCGFLVEGAGLTAALVLVGGAYLLVSLGPSVLPAWRRMDAANDADGTADGGEPGR</sequence>
<evidence type="ECO:0000259" key="11">
    <source>
        <dbReference type="PROSITE" id="PS50850"/>
    </source>
</evidence>
<feature type="transmembrane region" description="Helical" evidence="10">
    <location>
        <begin position="277"/>
        <end position="298"/>
    </location>
</feature>
<keyword evidence="6 10" id="KW-0472">Membrane</keyword>
<evidence type="ECO:0000256" key="3">
    <source>
        <dbReference type="ARBA" id="ARBA00022475"/>
    </source>
</evidence>
<evidence type="ECO:0000256" key="7">
    <source>
        <dbReference type="ARBA" id="ARBA00038075"/>
    </source>
</evidence>
<feature type="region of interest" description="Disordered" evidence="9">
    <location>
        <begin position="1"/>
        <end position="20"/>
    </location>
</feature>
<name>A0ABT1J200_9ACTN</name>
<feature type="transmembrane region" description="Helical" evidence="10">
    <location>
        <begin position="398"/>
        <end position="418"/>
    </location>
</feature>